<evidence type="ECO:0000313" key="3">
    <source>
        <dbReference type="Proteomes" id="UP000249542"/>
    </source>
</evidence>
<dbReference type="AlphaFoldDB" id="A0A2W7IAF5"/>
<keyword evidence="1" id="KW-0732">Signal</keyword>
<reference evidence="2 3" key="1">
    <citation type="submission" date="2018-06" db="EMBL/GenBank/DDBJ databases">
        <title>Genomic Encyclopedia of Archaeal and Bacterial Type Strains, Phase II (KMG-II): from individual species to whole genera.</title>
        <authorList>
            <person name="Goeker M."/>
        </authorList>
    </citation>
    <scope>NUCLEOTIDE SEQUENCE [LARGE SCALE GENOMIC DNA]</scope>
    <source>
        <strain evidence="2 3">DSM 15361</strain>
    </source>
</reference>
<feature type="signal peptide" evidence="1">
    <location>
        <begin position="1"/>
        <end position="20"/>
    </location>
</feature>
<dbReference type="RefSeq" id="WP_111539577.1">
    <property type="nucleotide sequence ID" value="NZ_QKYV01000001.1"/>
</dbReference>
<comment type="caution">
    <text evidence="2">The sequence shown here is derived from an EMBL/GenBank/DDBJ whole genome shotgun (WGS) entry which is preliminary data.</text>
</comment>
<accession>A0A2W7IAF5</accession>
<evidence type="ECO:0000313" key="2">
    <source>
        <dbReference type="EMBL" id="PZW43891.1"/>
    </source>
</evidence>
<dbReference type="EMBL" id="QKYV01000001">
    <property type="protein sequence ID" value="PZW43891.1"/>
    <property type="molecule type" value="Genomic_DNA"/>
</dbReference>
<dbReference type="Proteomes" id="UP000249542">
    <property type="component" value="Unassembled WGS sequence"/>
</dbReference>
<gene>
    <name evidence="2" type="ORF">LX95_00219</name>
</gene>
<feature type="chain" id="PRO_5015949064" description="DUF4369 domain-containing protein" evidence="1">
    <location>
        <begin position="21"/>
        <end position="216"/>
    </location>
</feature>
<organism evidence="2 3">
    <name type="scientific">Mesonia algae</name>
    <dbReference type="NCBI Taxonomy" id="213248"/>
    <lineage>
        <taxon>Bacteria</taxon>
        <taxon>Pseudomonadati</taxon>
        <taxon>Bacteroidota</taxon>
        <taxon>Flavobacteriia</taxon>
        <taxon>Flavobacteriales</taxon>
        <taxon>Flavobacteriaceae</taxon>
        <taxon>Mesonia</taxon>
    </lineage>
</organism>
<evidence type="ECO:0000256" key="1">
    <source>
        <dbReference type="SAM" id="SignalP"/>
    </source>
</evidence>
<keyword evidence="3" id="KW-1185">Reference proteome</keyword>
<protein>
    <recommendedName>
        <fullName evidence="4">DUF4369 domain-containing protein</fullName>
    </recommendedName>
</protein>
<proteinExistence type="predicted"/>
<name>A0A2W7IAF5_9FLAO</name>
<sequence>MKLKLLLFILSITFSINIHSQNINTNPYWQGEIKLKDGTLKKGLVQVPNNPAQSRVAFKLTENSKKVKFKKKNIEAVKVVSKSGKIYEFEPVAVVITIKGNASLGKSLLLVYNQNNYVKFYFSSGVYRVNKNDELYTLYRFIQGQDFPTLNYYLKKRDYDKARLLYMTSLARGLKKGANAYFKEDPELLQKINNKELRFKDIDEIIATYLNTTKNM</sequence>
<evidence type="ECO:0008006" key="4">
    <source>
        <dbReference type="Google" id="ProtNLM"/>
    </source>
</evidence>